<feature type="domain" description="HTH tetR-type" evidence="3">
    <location>
        <begin position="19"/>
        <end position="79"/>
    </location>
</feature>
<dbReference type="PANTHER" id="PTHR30055">
    <property type="entry name" value="HTH-TYPE TRANSCRIPTIONAL REGULATOR RUTR"/>
    <property type="match status" value="1"/>
</dbReference>
<reference evidence="4 5" key="1">
    <citation type="submission" date="2018-04" db="EMBL/GenBank/DDBJ databases">
        <title>The genome sequence of Caulobacter sp. 744.</title>
        <authorList>
            <person name="Gao J."/>
            <person name="Sun J."/>
        </authorList>
    </citation>
    <scope>NUCLEOTIDE SEQUENCE [LARGE SCALE GENOMIC DNA]</scope>
    <source>
        <strain evidence="4 5">774</strain>
    </source>
</reference>
<feature type="DNA-binding region" description="H-T-H motif" evidence="2">
    <location>
        <begin position="42"/>
        <end position="61"/>
    </location>
</feature>
<dbReference type="GO" id="GO:0000976">
    <property type="term" value="F:transcription cis-regulatory region binding"/>
    <property type="evidence" value="ECO:0007669"/>
    <property type="project" value="TreeGrafter"/>
</dbReference>
<sequence>MTQSVEIRPRRRTQAERSAETRRILLETAIACLHARGYAATTTLLVAQEAGLSRGAMLHQFPTRVDLMTFVVRSVFDDEVAIYDARLSAIADPKERLYAFPEIVWEVLSRPSGVAVLEILQGSRSDPDLAARLAPLQAEIEQNALDLLGRWFGDAGPGSKTAMRLVVWAARGLSIARVLAPDPEEIDRSVVLLRRLFEAYAERPRSA</sequence>
<dbReference type="AlphaFoldDB" id="A0A2T9JIB1"/>
<dbReference type="EMBL" id="QDKQ01000069">
    <property type="protein sequence ID" value="PVM83433.1"/>
    <property type="molecule type" value="Genomic_DNA"/>
</dbReference>
<dbReference type="SUPFAM" id="SSF46689">
    <property type="entry name" value="Homeodomain-like"/>
    <property type="match status" value="1"/>
</dbReference>
<evidence type="ECO:0000256" key="1">
    <source>
        <dbReference type="ARBA" id="ARBA00023125"/>
    </source>
</evidence>
<protein>
    <submittedName>
        <fullName evidence="4">TetR/AcrR family transcriptional regulator</fullName>
    </submittedName>
</protein>
<dbReference type="InterPro" id="IPR050109">
    <property type="entry name" value="HTH-type_TetR-like_transc_reg"/>
</dbReference>
<evidence type="ECO:0000313" key="4">
    <source>
        <dbReference type="EMBL" id="PVM83433.1"/>
    </source>
</evidence>
<dbReference type="OrthoDB" id="9816296at2"/>
<evidence type="ECO:0000259" key="3">
    <source>
        <dbReference type="PROSITE" id="PS50977"/>
    </source>
</evidence>
<organism evidence="4 5">
    <name type="scientific">Caulobacter endophyticus</name>
    <dbReference type="NCBI Taxonomy" id="2172652"/>
    <lineage>
        <taxon>Bacteria</taxon>
        <taxon>Pseudomonadati</taxon>
        <taxon>Pseudomonadota</taxon>
        <taxon>Alphaproteobacteria</taxon>
        <taxon>Caulobacterales</taxon>
        <taxon>Caulobacteraceae</taxon>
        <taxon>Caulobacter</taxon>
    </lineage>
</organism>
<dbReference type="RefSeq" id="WP_109102784.1">
    <property type="nucleotide sequence ID" value="NZ_QDKQ01000069.1"/>
</dbReference>
<keyword evidence="1 2" id="KW-0238">DNA-binding</keyword>
<dbReference type="Proteomes" id="UP000245073">
    <property type="component" value="Unassembled WGS sequence"/>
</dbReference>
<name>A0A2T9JIB1_9CAUL</name>
<accession>A0A2T9JIB1</accession>
<proteinExistence type="predicted"/>
<keyword evidence="5" id="KW-1185">Reference proteome</keyword>
<evidence type="ECO:0000256" key="2">
    <source>
        <dbReference type="PROSITE-ProRule" id="PRU00335"/>
    </source>
</evidence>
<dbReference type="InterPro" id="IPR009057">
    <property type="entry name" value="Homeodomain-like_sf"/>
</dbReference>
<dbReference type="Pfam" id="PF00440">
    <property type="entry name" value="TetR_N"/>
    <property type="match status" value="1"/>
</dbReference>
<gene>
    <name evidence="4" type="ORF">DDF67_21095</name>
</gene>
<dbReference type="InterPro" id="IPR001647">
    <property type="entry name" value="HTH_TetR"/>
</dbReference>
<dbReference type="PANTHER" id="PTHR30055:SF226">
    <property type="entry name" value="HTH-TYPE TRANSCRIPTIONAL REGULATOR PKSA"/>
    <property type="match status" value="1"/>
</dbReference>
<dbReference type="PROSITE" id="PS50977">
    <property type="entry name" value="HTH_TETR_2"/>
    <property type="match status" value="1"/>
</dbReference>
<dbReference type="Gene3D" id="1.10.357.10">
    <property type="entry name" value="Tetracycline Repressor, domain 2"/>
    <property type="match status" value="1"/>
</dbReference>
<evidence type="ECO:0000313" key="5">
    <source>
        <dbReference type="Proteomes" id="UP000245073"/>
    </source>
</evidence>
<dbReference type="GO" id="GO:0003700">
    <property type="term" value="F:DNA-binding transcription factor activity"/>
    <property type="evidence" value="ECO:0007669"/>
    <property type="project" value="TreeGrafter"/>
</dbReference>
<comment type="caution">
    <text evidence="4">The sequence shown here is derived from an EMBL/GenBank/DDBJ whole genome shotgun (WGS) entry which is preliminary data.</text>
</comment>